<evidence type="ECO:0000313" key="3">
    <source>
        <dbReference type="Proteomes" id="UP000245119"/>
    </source>
</evidence>
<proteinExistence type="predicted"/>
<dbReference type="EMBL" id="PZQS01000010">
    <property type="protein sequence ID" value="PVD23203.1"/>
    <property type="molecule type" value="Genomic_DNA"/>
</dbReference>
<keyword evidence="3" id="KW-1185">Reference proteome</keyword>
<evidence type="ECO:0000256" key="1">
    <source>
        <dbReference type="SAM" id="Phobius"/>
    </source>
</evidence>
<dbReference type="Proteomes" id="UP000245119">
    <property type="component" value="Linkage Group LG10"/>
</dbReference>
<evidence type="ECO:0000313" key="2">
    <source>
        <dbReference type="EMBL" id="PVD23203.1"/>
    </source>
</evidence>
<sequence length="155" mass="16764">MSIINHRGVVNGQTLAQCTLAVKVGWDSYLQVVDTSDELPPSLKSNGINLERPEYCAIVHNVSTVLGGSNKLPWVLCVQPLVALLMAAALWLPAFITVLVLQVDDNSGSESGAGLLRVFLSKVDAESFSKRVCVCVRACVRDRESKSRHGGRCEV</sequence>
<keyword evidence="1" id="KW-0472">Membrane</keyword>
<reference evidence="2 3" key="1">
    <citation type="submission" date="2018-04" db="EMBL/GenBank/DDBJ databases">
        <title>The genome of golden apple snail Pomacea canaliculata provides insight into stress tolerance and invasive adaptation.</title>
        <authorList>
            <person name="Liu C."/>
            <person name="Liu B."/>
            <person name="Ren Y."/>
            <person name="Zhang Y."/>
            <person name="Wang H."/>
            <person name="Li S."/>
            <person name="Jiang F."/>
            <person name="Yin L."/>
            <person name="Zhang G."/>
            <person name="Qian W."/>
            <person name="Fan W."/>
        </authorList>
    </citation>
    <scope>NUCLEOTIDE SEQUENCE [LARGE SCALE GENOMIC DNA]</scope>
    <source>
        <strain evidence="2">SZHN2017</strain>
        <tissue evidence="2">Muscle</tissue>
    </source>
</reference>
<accession>A0A2T7NPX7</accession>
<keyword evidence="1" id="KW-0812">Transmembrane</keyword>
<name>A0A2T7NPX7_POMCA</name>
<dbReference type="OrthoDB" id="1081807at2759"/>
<gene>
    <name evidence="2" type="ORF">C0Q70_16466</name>
</gene>
<feature type="transmembrane region" description="Helical" evidence="1">
    <location>
        <begin position="81"/>
        <end position="101"/>
    </location>
</feature>
<dbReference type="AlphaFoldDB" id="A0A2T7NPX7"/>
<organism evidence="2 3">
    <name type="scientific">Pomacea canaliculata</name>
    <name type="common">Golden apple snail</name>
    <dbReference type="NCBI Taxonomy" id="400727"/>
    <lineage>
        <taxon>Eukaryota</taxon>
        <taxon>Metazoa</taxon>
        <taxon>Spiralia</taxon>
        <taxon>Lophotrochozoa</taxon>
        <taxon>Mollusca</taxon>
        <taxon>Gastropoda</taxon>
        <taxon>Caenogastropoda</taxon>
        <taxon>Architaenioglossa</taxon>
        <taxon>Ampullarioidea</taxon>
        <taxon>Ampullariidae</taxon>
        <taxon>Pomacea</taxon>
    </lineage>
</organism>
<keyword evidence="1" id="KW-1133">Transmembrane helix</keyword>
<comment type="caution">
    <text evidence="2">The sequence shown here is derived from an EMBL/GenBank/DDBJ whole genome shotgun (WGS) entry which is preliminary data.</text>
</comment>
<protein>
    <submittedName>
        <fullName evidence="2">Uncharacterized protein</fullName>
    </submittedName>
</protein>